<accession>A0A7W7M6T8</accession>
<dbReference type="PANTHER" id="PTHR10509:SF14">
    <property type="entry name" value="CAFFEOYL-COA O-METHYLTRANSFERASE 3-RELATED"/>
    <property type="match status" value="1"/>
</dbReference>
<keyword evidence="3" id="KW-0949">S-adenosyl-L-methionine</keyword>
<dbReference type="InterPro" id="IPR029063">
    <property type="entry name" value="SAM-dependent_MTases_sf"/>
</dbReference>
<dbReference type="Pfam" id="PF01596">
    <property type="entry name" value="Methyltransf_3"/>
    <property type="match status" value="1"/>
</dbReference>
<keyword evidence="5" id="KW-1185">Reference proteome</keyword>
<dbReference type="InterPro" id="IPR050362">
    <property type="entry name" value="Cation-dep_OMT"/>
</dbReference>
<dbReference type="PANTHER" id="PTHR10509">
    <property type="entry name" value="O-METHYLTRANSFERASE-RELATED"/>
    <property type="match status" value="1"/>
</dbReference>
<organism evidence="4 5">
    <name type="scientific">Actinoplanes octamycinicus</name>
    <dbReference type="NCBI Taxonomy" id="135948"/>
    <lineage>
        <taxon>Bacteria</taxon>
        <taxon>Bacillati</taxon>
        <taxon>Actinomycetota</taxon>
        <taxon>Actinomycetes</taxon>
        <taxon>Micromonosporales</taxon>
        <taxon>Micromonosporaceae</taxon>
        <taxon>Actinoplanes</taxon>
    </lineage>
</organism>
<evidence type="ECO:0000256" key="3">
    <source>
        <dbReference type="ARBA" id="ARBA00022691"/>
    </source>
</evidence>
<dbReference type="GO" id="GO:0032259">
    <property type="term" value="P:methylation"/>
    <property type="evidence" value="ECO:0007669"/>
    <property type="project" value="UniProtKB-KW"/>
</dbReference>
<comment type="caution">
    <text evidence="4">The sequence shown here is derived from an EMBL/GenBank/DDBJ whole genome shotgun (WGS) entry which is preliminary data.</text>
</comment>
<evidence type="ECO:0000313" key="4">
    <source>
        <dbReference type="EMBL" id="MBB4739051.1"/>
    </source>
</evidence>
<proteinExistence type="predicted"/>
<dbReference type="Proteomes" id="UP000546162">
    <property type="component" value="Unassembled WGS sequence"/>
</dbReference>
<dbReference type="RefSeq" id="WP_185039643.1">
    <property type="nucleotide sequence ID" value="NZ_BAABFG010000005.1"/>
</dbReference>
<name>A0A7W7M6T8_9ACTN</name>
<dbReference type="Gene3D" id="3.40.50.150">
    <property type="entry name" value="Vaccinia Virus protein VP39"/>
    <property type="match status" value="1"/>
</dbReference>
<reference evidence="4 5" key="1">
    <citation type="submission" date="2020-08" db="EMBL/GenBank/DDBJ databases">
        <title>Sequencing the genomes of 1000 actinobacteria strains.</title>
        <authorList>
            <person name="Klenk H.-P."/>
        </authorList>
    </citation>
    <scope>NUCLEOTIDE SEQUENCE [LARGE SCALE GENOMIC DNA]</scope>
    <source>
        <strain evidence="4 5">DSM 45809</strain>
    </source>
</reference>
<dbReference type="EMBL" id="JACHNB010000001">
    <property type="protein sequence ID" value="MBB4739051.1"/>
    <property type="molecule type" value="Genomic_DNA"/>
</dbReference>
<keyword evidence="1 4" id="KW-0489">Methyltransferase</keyword>
<gene>
    <name evidence="4" type="ORF">BJY16_002510</name>
</gene>
<dbReference type="GO" id="GO:0042409">
    <property type="term" value="F:caffeoyl-CoA O-methyltransferase activity"/>
    <property type="evidence" value="ECO:0007669"/>
    <property type="project" value="UniProtKB-EC"/>
</dbReference>
<dbReference type="EC" id="2.1.1.104" evidence="4"/>
<dbReference type="InterPro" id="IPR002935">
    <property type="entry name" value="SAM_O-MeTrfase"/>
</dbReference>
<evidence type="ECO:0000256" key="2">
    <source>
        <dbReference type="ARBA" id="ARBA00022679"/>
    </source>
</evidence>
<evidence type="ECO:0000313" key="5">
    <source>
        <dbReference type="Proteomes" id="UP000546162"/>
    </source>
</evidence>
<dbReference type="SUPFAM" id="SSF53335">
    <property type="entry name" value="S-adenosyl-L-methionine-dependent methyltransferases"/>
    <property type="match status" value="1"/>
</dbReference>
<sequence>MKESTLLMPSELREYMLAHSSPLDAVQRRVVERTSTFPTMAHWQTAPEQSAFLTLLVRTLGAGQAAEVGTFTGLSALAIARGLQPGGRLVTCEISDDFTGIAREAWRAAGVEDRIDLRIAPALDTLRALPAEPYLDFSFVDADKIGYPDYFEELLVRTRPGGILAFDNVFRSGRVLRPESEVDEAVIDFNARLVKDDRVDVVMVPIADGMTLAWRK</sequence>
<dbReference type="AlphaFoldDB" id="A0A7W7M6T8"/>
<protein>
    <submittedName>
        <fullName evidence="4">Caffeoyl-CoA O-methyltransferase</fullName>
        <ecNumber evidence="4">2.1.1.104</ecNumber>
    </submittedName>
</protein>
<keyword evidence="2 4" id="KW-0808">Transferase</keyword>
<evidence type="ECO:0000256" key="1">
    <source>
        <dbReference type="ARBA" id="ARBA00022603"/>
    </source>
</evidence>
<dbReference type="PROSITE" id="PS51682">
    <property type="entry name" value="SAM_OMT_I"/>
    <property type="match status" value="1"/>
</dbReference>